<gene>
    <name evidence="2" type="ORF">ACFOGJ_16775</name>
</gene>
<dbReference type="Gene3D" id="3.30.70.100">
    <property type="match status" value="1"/>
</dbReference>
<feature type="domain" description="ABM" evidence="1">
    <location>
        <begin position="2"/>
        <end position="91"/>
    </location>
</feature>
<dbReference type="InterPro" id="IPR050744">
    <property type="entry name" value="AI-2_Isomerase_LsrG"/>
</dbReference>
<dbReference type="GO" id="GO:0004497">
    <property type="term" value="F:monooxygenase activity"/>
    <property type="evidence" value="ECO:0007669"/>
    <property type="project" value="UniProtKB-KW"/>
</dbReference>
<dbReference type="EC" id="1.-.-.-" evidence="2"/>
<sequence>MIGVMAKLKVKDGQGDAFEAVAKLLVEAVNANEPGNLMYRLYKAEEPNTYIFMERYQDEAALEAHRKSPHYGEHGKAMGAYLDGRPEVSIMPEVA</sequence>
<dbReference type="PANTHER" id="PTHR33336">
    <property type="entry name" value="QUINOL MONOOXYGENASE YGIN-RELATED"/>
    <property type="match status" value="1"/>
</dbReference>
<dbReference type="PANTHER" id="PTHR33336:SF15">
    <property type="entry name" value="ABM DOMAIN-CONTAINING PROTEIN"/>
    <property type="match status" value="1"/>
</dbReference>
<comment type="caution">
    <text evidence="2">The sequence shown here is derived from an EMBL/GenBank/DDBJ whole genome shotgun (WGS) entry which is preliminary data.</text>
</comment>
<dbReference type="EMBL" id="JBHRTR010000028">
    <property type="protein sequence ID" value="MFC3228902.1"/>
    <property type="molecule type" value="Genomic_DNA"/>
</dbReference>
<dbReference type="PROSITE" id="PS51725">
    <property type="entry name" value="ABM"/>
    <property type="match status" value="1"/>
</dbReference>
<accession>A0ABV7L3P2</accession>
<proteinExistence type="predicted"/>
<evidence type="ECO:0000313" key="2">
    <source>
        <dbReference type="EMBL" id="MFC3228902.1"/>
    </source>
</evidence>
<reference evidence="3" key="1">
    <citation type="journal article" date="2019" name="Int. J. Syst. Evol. Microbiol.">
        <title>The Global Catalogue of Microorganisms (GCM) 10K type strain sequencing project: providing services to taxonomists for standard genome sequencing and annotation.</title>
        <authorList>
            <consortium name="The Broad Institute Genomics Platform"/>
            <consortium name="The Broad Institute Genome Sequencing Center for Infectious Disease"/>
            <person name="Wu L."/>
            <person name="Ma J."/>
        </authorList>
    </citation>
    <scope>NUCLEOTIDE SEQUENCE [LARGE SCALE GENOMIC DNA]</scope>
    <source>
        <strain evidence="3">KCTC 42964</strain>
    </source>
</reference>
<dbReference type="RefSeq" id="WP_379902462.1">
    <property type="nucleotide sequence ID" value="NZ_JBHRTR010000028.1"/>
</dbReference>
<dbReference type="Pfam" id="PF03992">
    <property type="entry name" value="ABM"/>
    <property type="match status" value="1"/>
</dbReference>
<name>A0ABV7L3P2_9PROT</name>
<keyword evidence="3" id="KW-1185">Reference proteome</keyword>
<keyword evidence="2" id="KW-0503">Monooxygenase</keyword>
<dbReference type="InterPro" id="IPR011008">
    <property type="entry name" value="Dimeric_a/b-barrel"/>
</dbReference>
<protein>
    <submittedName>
        <fullName evidence="2">Quinol monooxygenase</fullName>
        <ecNumber evidence="2">1.-.-.-</ecNumber>
    </submittedName>
</protein>
<dbReference type="InterPro" id="IPR007138">
    <property type="entry name" value="ABM_dom"/>
</dbReference>
<keyword evidence="2" id="KW-0560">Oxidoreductase</keyword>
<evidence type="ECO:0000313" key="3">
    <source>
        <dbReference type="Proteomes" id="UP001595528"/>
    </source>
</evidence>
<dbReference type="Proteomes" id="UP001595528">
    <property type="component" value="Unassembled WGS sequence"/>
</dbReference>
<dbReference type="SUPFAM" id="SSF54909">
    <property type="entry name" value="Dimeric alpha+beta barrel"/>
    <property type="match status" value="1"/>
</dbReference>
<evidence type="ECO:0000259" key="1">
    <source>
        <dbReference type="PROSITE" id="PS51725"/>
    </source>
</evidence>
<organism evidence="2 3">
    <name type="scientific">Marinibaculum pumilum</name>
    <dbReference type="NCBI Taxonomy" id="1766165"/>
    <lineage>
        <taxon>Bacteria</taxon>
        <taxon>Pseudomonadati</taxon>
        <taxon>Pseudomonadota</taxon>
        <taxon>Alphaproteobacteria</taxon>
        <taxon>Rhodospirillales</taxon>
        <taxon>Rhodospirillaceae</taxon>
        <taxon>Marinibaculum</taxon>
    </lineage>
</organism>